<organism evidence="1 2">
    <name type="scientific">Aldrovandia affinis</name>
    <dbReference type="NCBI Taxonomy" id="143900"/>
    <lineage>
        <taxon>Eukaryota</taxon>
        <taxon>Metazoa</taxon>
        <taxon>Chordata</taxon>
        <taxon>Craniata</taxon>
        <taxon>Vertebrata</taxon>
        <taxon>Euteleostomi</taxon>
        <taxon>Actinopterygii</taxon>
        <taxon>Neopterygii</taxon>
        <taxon>Teleostei</taxon>
        <taxon>Notacanthiformes</taxon>
        <taxon>Halosauridae</taxon>
        <taxon>Aldrovandia</taxon>
    </lineage>
</organism>
<reference evidence="1" key="1">
    <citation type="journal article" date="2023" name="Science">
        <title>Genome structures resolve the early diversification of teleost fishes.</title>
        <authorList>
            <person name="Parey E."/>
            <person name="Louis A."/>
            <person name="Montfort J."/>
            <person name="Bouchez O."/>
            <person name="Roques C."/>
            <person name="Iampietro C."/>
            <person name="Lluch J."/>
            <person name="Castinel A."/>
            <person name="Donnadieu C."/>
            <person name="Desvignes T."/>
            <person name="Floi Bucao C."/>
            <person name="Jouanno E."/>
            <person name="Wen M."/>
            <person name="Mejri S."/>
            <person name="Dirks R."/>
            <person name="Jansen H."/>
            <person name="Henkel C."/>
            <person name="Chen W.J."/>
            <person name="Zahm M."/>
            <person name="Cabau C."/>
            <person name="Klopp C."/>
            <person name="Thompson A.W."/>
            <person name="Robinson-Rechavi M."/>
            <person name="Braasch I."/>
            <person name="Lecointre G."/>
            <person name="Bobe J."/>
            <person name="Postlethwait J.H."/>
            <person name="Berthelot C."/>
            <person name="Roest Crollius H."/>
            <person name="Guiguen Y."/>
        </authorList>
    </citation>
    <scope>NUCLEOTIDE SEQUENCE</scope>
    <source>
        <strain evidence="1">NC1722</strain>
    </source>
</reference>
<protein>
    <submittedName>
        <fullName evidence="1">Uncharacterized protein</fullName>
    </submittedName>
</protein>
<gene>
    <name evidence="1" type="ORF">AAFF_G00054220</name>
</gene>
<dbReference type="Proteomes" id="UP001221898">
    <property type="component" value="Unassembled WGS sequence"/>
</dbReference>
<dbReference type="EMBL" id="JAINUG010000130">
    <property type="protein sequence ID" value="KAJ8394078.1"/>
    <property type="molecule type" value="Genomic_DNA"/>
</dbReference>
<keyword evidence="2" id="KW-1185">Reference proteome</keyword>
<accession>A0AAD7WEQ7</accession>
<comment type="caution">
    <text evidence="1">The sequence shown here is derived from an EMBL/GenBank/DDBJ whole genome shotgun (WGS) entry which is preliminary data.</text>
</comment>
<name>A0AAD7WEQ7_9TELE</name>
<evidence type="ECO:0000313" key="2">
    <source>
        <dbReference type="Proteomes" id="UP001221898"/>
    </source>
</evidence>
<proteinExistence type="predicted"/>
<sequence length="140" mass="15626">MSLSPWYAWLVGYRGKADVVWRHDRTPVPVGLPGPSGAAELRSRLPLATGQSRECEERRTTRLISSCMIIDDQACCQSGETAGPCVNQRRALCALGRWRKRRPLLATTSSRSRPALPNRRRKRPPLNVLSASDFRSILAT</sequence>
<evidence type="ECO:0000313" key="1">
    <source>
        <dbReference type="EMBL" id="KAJ8394078.1"/>
    </source>
</evidence>
<dbReference type="AlphaFoldDB" id="A0AAD7WEQ7"/>